<organism evidence="2 3">
    <name type="scientific">Lepraria neglecta</name>
    <dbReference type="NCBI Taxonomy" id="209136"/>
    <lineage>
        <taxon>Eukaryota</taxon>
        <taxon>Fungi</taxon>
        <taxon>Dikarya</taxon>
        <taxon>Ascomycota</taxon>
        <taxon>Pezizomycotina</taxon>
        <taxon>Lecanoromycetes</taxon>
        <taxon>OSLEUM clade</taxon>
        <taxon>Lecanoromycetidae</taxon>
        <taxon>Lecanorales</taxon>
        <taxon>Lecanorineae</taxon>
        <taxon>Stereocaulaceae</taxon>
        <taxon>Lepraria</taxon>
    </lineage>
</organism>
<gene>
    <name evidence="2" type="ORF">OEA41_009888</name>
</gene>
<comment type="caution">
    <text evidence="2">The sequence shown here is derived from an EMBL/GenBank/DDBJ whole genome shotgun (WGS) entry which is preliminary data.</text>
</comment>
<evidence type="ECO:0000256" key="1">
    <source>
        <dbReference type="SAM" id="MobiDB-lite"/>
    </source>
</evidence>
<sequence>MASVSLDSLHQQQPLPSAVRPVQRRSAARNRGASTVSNAQNDSVAVAPNIGLSARLHNHDIVECIDLTASLPVEGLDPFGEPATGFGDTQVHVEGSVHRLSSMGPDSTGGQDDSDGPFLSTEEVQCGAGEAQEPQNAVSSVEHGSRKVDGAAERLTLIDYDNAPNPGATRSGDTCEETDGRLIGFLAVGPREYYRAAVRAPMKDVPLVLLSQGRSR</sequence>
<feature type="region of interest" description="Disordered" evidence="1">
    <location>
        <begin position="125"/>
        <end position="148"/>
    </location>
</feature>
<dbReference type="EMBL" id="JASNWA010000011">
    <property type="protein sequence ID" value="KAK3166763.1"/>
    <property type="molecule type" value="Genomic_DNA"/>
</dbReference>
<reference evidence="2" key="1">
    <citation type="submission" date="2022-11" db="EMBL/GenBank/DDBJ databases">
        <title>Chromosomal genome sequence assembly and mating type (MAT) locus characterization of the leprose asexual lichenized fungus Lepraria neglecta (Nyl.) Erichsen.</title>
        <authorList>
            <person name="Allen J.L."/>
            <person name="Pfeffer B."/>
        </authorList>
    </citation>
    <scope>NUCLEOTIDE SEQUENCE</scope>
    <source>
        <strain evidence="2">Allen 5258</strain>
    </source>
</reference>
<feature type="region of interest" description="Disordered" evidence="1">
    <location>
        <begin position="99"/>
        <end position="118"/>
    </location>
</feature>
<feature type="compositionally biased region" description="Polar residues" evidence="1">
    <location>
        <begin position="1"/>
        <end position="15"/>
    </location>
</feature>
<proteinExistence type="predicted"/>
<evidence type="ECO:0000313" key="2">
    <source>
        <dbReference type="EMBL" id="KAK3166763.1"/>
    </source>
</evidence>
<keyword evidence="3" id="KW-1185">Reference proteome</keyword>
<accession>A0AAD9YZS1</accession>
<feature type="region of interest" description="Disordered" evidence="1">
    <location>
        <begin position="1"/>
        <end position="40"/>
    </location>
</feature>
<name>A0AAD9YZS1_9LECA</name>
<evidence type="ECO:0000313" key="3">
    <source>
        <dbReference type="Proteomes" id="UP001276659"/>
    </source>
</evidence>
<dbReference type="Proteomes" id="UP001276659">
    <property type="component" value="Unassembled WGS sequence"/>
</dbReference>
<dbReference type="AlphaFoldDB" id="A0AAD9YZS1"/>
<protein>
    <submittedName>
        <fullName evidence="2">Uncharacterized protein</fullName>
    </submittedName>
</protein>